<accession>Q01YG2</accession>
<dbReference type="InParanoid" id="Q01YG2"/>
<dbReference type="InterPro" id="IPR012341">
    <property type="entry name" value="6hp_glycosidase-like_sf"/>
</dbReference>
<dbReference type="SUPFAM" id="SSF48208">
    <property type="entry name" value="Six-hairpin glycosidases"/>
    <property type="match status" value="1"/>
</dbReference>
<dbReference type="AlphaFoldDB" id="Q01YG2"/>
<gene>
    <name evidence="1" type="ordered locus">Acid_4341</name>
</gene>
<dbReference type="EMBL" id="CP000473">
    <property type="protein sequence ID" value="ABJ85303.1"/>
    <property type="molecule type" value="Genomic_DNA"/>
</dbReference>
<sequence length="356" mass="39939">MSPQLARTGEWFLRSGIQESNGGVARYYRTDVCRNLPVSTEITGYAVSAFVYLHSVNKDPRYLEGAITGARFLTRCAWNAASRTMPFEIEPAGHSYFFDCGIIVRGLLAVWRATGEQEFLDIAVATGDSMLRDFASDSGDYHPILTLPGKQAAERDALRWSRTAACYQLKSAMAWWDLFEATQENRFVEPYERVLDASLRTWPSFLPGHPDRHKVMDRLHAFSYFLEGLLPRAKDPRCAAALRDGIACAALHLRDIALEFERSDVYAQVLRARLYADWLGVVPLDVAAAEFEAGRLAAFQVADADPRIDGGYWFGRKGTAWLPYVNPVSAAFAGQALELWESGRRGEVQPHRHLLI</sequence>
<name>Q01YG2_SOLUE</name>
<dbReference type="KEGG" id="sus:Acid_4341"/>
<organism evidence="1">
    <name type="scientific">Solibacter usitatus (strain Ellin6076)</name>
    <dbReference type="NCBI Taxonomy" id="234267"/>
    <lineage>
        <taxon>Bacteria</taxon>
        <taxon>Pseudomonadati</taxon>
        <taxon>Acidobacteriota</taxon>
        <taxon>Terriglobia</taxon>
        <taxon>Bryobacterales</taxon>
        <taxon>Solibacteraceae</taxon>
        <taxon>Candidatus Solibacter</taxon>
    </lineage>
</organism>
<dbReference type="OrthoDB" id="128253at2"/>
<dbReference type="SMR" id="Q01YG2"/>
<dbReference type="Gene3D" id="1.50.10.10">
    <property type="match status" value="1"/>
</dbReference>
<dbReference type="STRING" id="234267.Acid_4341"/>
<protein>
    <submittedName>
        <fullName evidence="1">Uncharacterized protein</fullName>
    </submittedName>
</protein>
<dbReference type="GO" id="GO:0005975">
    <property type="term" value="P:carbohydrate metabolic process"/>
    <property type="evidence" value="ECO:0007669"/>
    <property type="project" value="InterPro"/>
</dbReference>
<dbReference type="HOGENOM" id="CLU_778216_0_0_0"/>
<dbReference type="InterPro" id="IPR008928">
    <property type="entry name" value="6-hairpin_glycosidase_sf"/>
</dbReference>
<dbReference type="eggNOG" id="COG1331">
    <property type="taxonomic scope" value="Bacteria"/>
</dbReference>
<reference evidence="1" key="1">
    <citation type="submission" date="2006-10" db="EMBL/GenBank/DDBJ databases">
        <title>Complete sequence of Solibacter usitatus Ellin6076.</title>
        <authorList>
            <consortium name="US DOE Joint Genome Institute"/>
            <person name="Copeland A."/>
            <person name="Lucas S."/>
            <person name="Lapidus A."/>
            <person name="Barry K."/>
            <person name="Detter J.C."/>
            <person name="Glavina del Rio T."/>
            <person name="Hammon N."/>
            <person name="Israni S."/>
            <person name="Dalin E."/>
            <person name="Tice H."/>
            <person name="Pitluck S."/>
            <person name="Thompson L.S."/>
            <person name="Brettin T."/>
            <person name="Bruce D."/>
            <person name="Han C."/>
            <person name="Tapia R."/>
            <person name="Gilna P."/>
            <person name="Schmutz J."/>
            <person name="Larimer F."/>
            <person name="Land M."/>
            <person name="Hauser L."/>
            <person name="Kyrpides N."/>
            <person name="Mikhailova N."/>
            <person name="Janssen P.H."/>
            <person name="Kuske C.R."/>
            <person name="Richardson P."/>
        </authorList>
    </citation>
    <scope>NUCLEOTIDE SEQUENCE</scope>
    <source>
        <strain evidence="1">Ellin6076</strain>
    </source>
</reference>
<evidence type="ECO:0000313" key="1">
    <source>
        <dbReference type="EMBL" id="ABJ85303.1"/>
    </source>
</evidence>
<proteinExistence type="predicted"/>